<name>A0ACD3AVC3_9AGAR</name>
<evidence type="ECO:0000313" key="2">
    <source>
        <dbReference type="Proteomes" id="UP000308600"/>
    </source>
</evidence>
<accession>A0ACD3AVC3</accession>
<dbReference type="EMBL" id="ML208326">
    <property type="protein sequence ID" value="TFK69690.1"/>
    <property type="molecule type" value="Genomic_DNA"/>
</dbReference>
<reference evidence="1 2" key="1">
    <citation type="journal article" date="2019" name="Nat. Ecol. Evol.">
        <title>Megaphylogeny resolves global patterns of mushroom evolution.</title>
        <authorList>
            <person name="Varga T."/>
            <person name="Krizsan K."/>
            <person name="Foldi C."/>
            <person name="Dima B."/>
            <person name="Sanchez-Garcia M."/>
            <person name="Sanchez-Ramirez S."/>
            <person name="Szollosi G.J."/>
            <person name="Szarkandi J.G."/>
            <person name="Papp V."/>
            <person name="Albert L."/>
            <person name="Andreopoulos W."/>
            <person name="Angelini C."/>
            <person name="Antonin V."/>
            <person name="Barry K.W."/>
            <person name="Bougher N.L."/>
            <person name="Buchanan P."/>
            <person name="Buyck B."/>
            <person name="Bense V."/>
            <person name="Catcheside P."/>
            <person name="Chovatia M."/>
            <person name="Cooper J."/>
            <person name="Damon W."/>
            <person name="Desjardin D."/>
            <person name="Finy P."/>
            <person name="Geml J."/>
            <person name="Haridas S."/>
            <person name="Hughes K."/>
            <person name="Justo A."/>
            <person name="Karasinski D."/>
            <person name="Kautmanova I."/>
            <person name="Kiss B."/>
            <person name="Kocsube S."/>
            <person name="Kotiranta H."/>
            <person name="LaButti K.M."/>
            <person name="Lechner B.E."/>
            <person name="Liimatainen K."/>
            <person name="Lipzen A."/>
            <person name="Lukacs Z."/>
            <person name="Mihaltcheva S."/>
            <person name="Morgado L.N."/>
            <person name="Niskanen T."/>
            <person name="Noordeloos M.E."/>
            <person name="Ohm R.A."/>
            <person name="Ortiz-Santana B."/>
            <person name="Ovrebo C."/>
            <person name="Racz N."/>
            <person name="Riley R."/>
            <person name="Savchenko A."/>
            <person name="Shiryaev A."/>
            <person name="Soop K."/>
            <person name="Spirin V."/>
            <person name="Szebenyi C."/>
            <person name="Tomsovsky M."/>
            <person name="Tulloss R.E."/>
            <person name="Uehling J."/>
            <person name="Grigoriev I.V."/>
            <person name="Vagvolgyi C."/>
            <person name="Papp T."/>
            <person name="Martin F.M."/>
            <person name="Miettinen O."/>
            <person name="Hibbett D.S."/>
            <person name="Nagy L.G."/>
        </authorList>
    </citation>
    <scope>NUCLEOTIDE SEQUENCE [LARGE SCALE GENOMIC DNA]</scope>
    <source>
        <strain evidence="1 2">NL-1719</strain>
    </source>
</reference>
<organism evidence="1 2">
    <name type="scientific">Pluteus cervinus</name>
    <dbReference type="NCBI Taxonomy" id="181527"/>
    <lineage>
        <taxon>Eukaryota</taxon>
        <taxon>Fungi</taxon>
        <taxon>Dikarya</taxon>
        <taxon>Basidiomycota</taxon>
        <taxon>Agaricomycotina</taxon>
        <taxon>Agaricomycetes</taxon>
        <taxon>Agaricomycetidae</taxon>
        <taxon>Agaricales</taxon>
        <taxon>Pluteineae</taxon>
        <taxon>Pluteaceae</taxon>
        <taxon>Pluteus</taxon>
    </lineage>
</organism>
<gene>
    <name evidence="1" type="ORF">BDN72DRAFT_592063</name>
</gene>
<evidence type="ECO:0000313" key="1">
    <source>
        <dbReference type="EMBL" id="TFK69690.1"/>
    </source>
</evidence>
<dbReference type="Proteomes" id="UP000308600">
    <property type="component" value="Unassembled WGS sequence"/>
</dbReference>
<proteinExistence type="predicted"/>
<sequence>MFLYDSEGRRELVSPPDNTQAYNTHVIAPSPFSGYYTPPMEPFNHPLLPPQSRSANVALSTAHRGFFLGRINEAGEVSSHYQAPRLPAIPASSWKTSPTSMSLYYEDNGPDFVLPSTTSAQAGAYWHSGHPVENVYLPLHGYYPGPPRYPSAPATNPSQLSLVPSDELVAHPDLFIHPSEVRDTSTAFPAPSNSCFESLVHDRLTPSDIAVWAGLYPPFRREVGSTHIVEASIKRKKSQTTKEFSCAIGCGRSFTTKRRAKDHVKRHCAIKDFPCKFAGCKKAFSVSFDAKRHENVCKAGKAASKSRSNFLY</sequence>
<protein>
    <submittedName>
        <fullName evidence="1">Uncharacterized protein</fullName>
    </submittedName>
</protein>
<keyword evidence="2" id="KW-1185">Reference proteome</keyword>